<dbReference type="AlphaFoldDB" id="A0ABD5LVM8"/>
<dbReference type="EMBL" id="JADQCH020000002">
    <property type="protein sequence ID" value="MEY2345413.1"/>
    <property type="molecule type" value="Genomic_DNA"/>
</dbReference>
<reference evidence="1" key="1">
    <citation type="submission" date="2021-05" db="EMBL/GenBank/DDBJ databases">
        <title>First report of NDM-5 and VEB-6 producing Proteus mirabilis isolated from blood of a sepsis patient in Kolkata, India.</title>
        <authorList>
            <person name="Halder G."/>
            <person name="Chaudhuri B."/>
            <person name="Dutta S."/>
        </authorList>
    </citation>
    <scope>NUCLEOTIDE SEQUENCE [LARGE SCALE GENOMIC DNA]</scope>
    <source>
        <strain evidence="1">7049</strain>
    </source>
</reference>
<organism evidence="1">
    <name type="scientific">Proteus mirabilis</name>
    <dbReference type="NCBI Taxonomy" id="584"/>
    <lineage>
        <taxon>Bacteria</taxon>
        <taxon>Pseudomonadati</taxon>
        <taxon>Pseudomonadota</taxon>
        <taxon>Gammaproteobacteria</taxon>
        <taxon>Enterobacterales</taxon>
        <taxon>Morganellaceae</taxon>
        <taxon>Proteus</taxon>
    </lineage>
</organism>
<gene>
    <name evidence="1" type="ORF">I3679_021535</name>
</gene>
<name>A0ABD5LVM8_PROMI</name>
<sequence length="54" mass="6277">MTSLISELEYSIKQVDHPFDKVIYGYVSVFLSAYYHKNKAYSQAAQTIKRPFLS</sequence>
<protein>
    <submittedName>
        <fullName evidence="1">Uncharacterized protein</fullName>
    </submittedName>
</protein>
<comment type="caution">
    <text evidence="1">The sequence shown here is derived from an EMBL/GenBank/DDBJ whole genome shotgun (WGS) entry which is preliminary data.</text>
</comment>
<proteinExistence type="predicted"/>
<evidence type="ECO:0000313" key="1">
    <source>
        <dbReference type="EMBL" id="MEY2345413.1"/>
    </source>
</evidence>
<accession>A0ABD5LVM8</accession>